<dbReference type="InterPro" id="IPR032710">
    <property type="entry name" value="NTF2-like_dom_sf"/>
</dbReference>
<accession>A0ABU1ZNU6</accession>
<dbReference type="InterPro" id="IPR037401">
    <property type="entry name" value="SnoaL-like"/>
</dbReference>
<proteinExistence type="predicted"/>
<reference evidence="2 3" key="1">
    <citation type="submission" date="2023-07" db="EMBL/GenBank/DDBJ databases">
        <title>Sorghum-associated microbial communities from plants grown in Nebraska, USA.</title>
        <authorList>
            <person name="Schachtman D."/>
        </authorList>
    </citation>
    <scope>NUCLEOTIDE SEQUENCE [LARGE SCALE GENOMIC DNA]</scope>
    <source>
        <strain evidence="2 3">BE308</strain>
    </source>
</reference>
<keyword evidence="3" id="KW-1185">Reference proteome</keyword>
<evidence type="ECO:0000313" key="2">
    <source>
        <dbReference type="EMBL" id="MDR7307207.1"/>
    </source>
</evidence>
<feature type="domain" description="SnoaL-like" evidence="1">
    <location>
        <begin position="15"/>
        <end position="118"/>
    </location>
</feature>
<name>A0ABU1ZNU6_9BURK</name>
<dbReference type="Pfam" id="PF12680">
    <property type="entry name" value="SnoaL_2"/>
    <property type="match status" value="1"/>
</dbReference>
<organism evidence="2 3">
    <name type="scientific">Rhodoferax saidenbachensis</name>
    <dbReference type="NCBI Taxonomy" id="1484693"/>
    <lineage>
        <taxon>Bacteria</taxon>
        <taxon>Pseudomonadati</taxon>
        <taxon>Pseudomonadota</taxon>
        <taxon>Betaproteobacteria</taxon>
        <taxon>Burkholderiales</taxon>
        <taxon>Comamonadaceae</taxon>
        <taxon>Rhodoferax</taxon>
    </lineage>
</organism>
<dbReference type="Proteomes" id="UP001268089">
    <property type="component" value="Unassembled WGS sequence"/>
</dbReference>
<evidence type="ECO:0000259" key="1">
    <source>
        <dbReference type="Pfam" id="PF12680"/>
    </source>
</evidence>
<dbReference type="EMBL" id="JAVDXO010000005">
    <property type="protein sequence ID" value="MDR7307207.1"/>
    <property type="molecule type" value="Genomic_DNA"/>
</dbReference>
<dbReference type="RefSeq" id="WP_310343272.1">
    <property type="nucleotide sequence ID" value="NZ_JAVDXO010000005.1"/>
</dbReference>
<gene>
    <name evidence="2" type="ORF">J2X15_002494</name>
</gene>
<comment type="caution">
    <text evidence="2">The sequence shown here is derived from an EMBL/GenBank/DDBJ whole genome shotgun (WGS) entry which is preliminary data.</text>
</comment>
<evidence type="ECO:0000313" key="3">
    <source>
        <dbReference type="Proteomes" id="UP001268089"/>
    </source>
</evidence>
<protein>
    <recommendedName>
        <fullName evidence="1">SnoaL-like domain-containing protein</fullName>
    </recommendedName>
</protein>
<dbReference type="Gene3D" id="3.10.450.50">
    <property type="match status" value="1"/>
</dbReference>
<sequence length="149" mass="16944">MNASSVTCDEAVTRVVALFETLTPASVATLPAFYAADARFKDPFNDVTGVDAITHIFAHMFEALEAPRFVVRERIVQGQQCFLTWEFRFRFLRFRPGEEQVILGGSHLVFDTTGLVTLHRDYWDAAEELYEKLPVVGGVMRWLKKRANS</sequence>
<dbReference type="SUPFAM" id="SSF54427">
    <property type="entry name" value="NTF2-like"/>
    <property type="match status" value="1"/>
</dbReference>